<dbReference type="InterPro" id="IPR036291">
    <property type="entry name" value="NAD(P)-bd_dom_sf"/>
</dbReference>
<evidence type="ECO:0000259" key="5">
    <source>
        <dbReference type="SMART" id="SM00822"/>
    </source>
</evidence>
<keyword evidence="7" id="KW-1185">Reference proteome</keyword>
<name>A0ABN6RQA0_9DEIO</name>
<dbReference type="InterPro" id="IPR020904">
    <property type="entry name" value="Sc_DH/Rdtase_CS"/>
</dbReference>
<evidence type="ECO:0000256" key="1">
    <source>
        <dbReference type="ARBA" id="ARBA00006484"/>
    </source>
</evidence>
<dbReference type="PROSITE" id="PS00061">
    <property type="entry name" value="ADH_SHORT"/>
    <property type="match status" value="1"/>
</dbReference>
<reference evidence="6" key="1">
    <citation type="submission" date="2022-07" db="EMBL/GenBank/DDBJ databases">
        <title>Complete Genome Sequence of the Radioresistant Bacterium Deinococcus aetherius ST0316, Isolated from the Air Dust collected in Lower Stratosphere above Japan.</title>
        <authorList>
            <person name="Satoh K."/>
            <person name="Hagiwara K."/>
            <person name="Katsumata K."/>
            <person name="Kubo A."/>
            <person name="Yokobori S."/>
            <person name="Yamagishi A."/>
            <person name="Oono Y."/>
            <person name="Narumi I."/>
        </authorList>
    </citation>
    <scope>NUCLEOTIDE SEQUENCE</scope>
    <source>
        <strain evidence="6">ST0316</strain>
        <plasmid evidence="6">pDAETH-1</plasmid>
    </source>
</reference>
<evidence type="ECO:0000256" key="4">
    <source>
        <dbReference type="RuleBase" id="RU000363"/>
    </source>
</evidence>
<dbReference type="EMBL" id="AP026561">
    <property type="protein sequence ID" value="BDP43822.1"/>
    <property type="molecule type" value="Genomic_DNA"/>
</dbReference>
<geneLocation type="plasmid" evidence="6 7">
    <name>pDAETH-1</name>
</geneLocation>
<dbReference type="RefSeq" id="WP_264777665.1">
    <property type="nucleotide sequence ID" value="NZ_AP026561.1"/>
</dbReference>
<feature type="domain" description="Ketoreductase" evidence="5">
    <location>
        <begin position="5"/>
        <end position="196"/>
    </location>
</feature>
<dbReference type="Pfam" id="PF00106">
    <property type="entry name" value="adh_short"/>
    <property type="match status" value="1"/>
</dbReference>
<evidence type="ECO:0000313" key="7">
    <source>
        <dbReference type="Proteomes" id="UP001064971"/>
    </source>
</evidence>
<dbReference type="PRINTS" id="PR00080">
    <property type="entry name" value="SDRFAMILY"/>
</dbReference>
<dbReference type="Gene3D" id="3.40.50.720">
    <property type="entry name" value="NAD(P)-binding Rossmann-like Domain"/>
    <property type="match status" value="1"/>
</dbReference>
<proteinExistence type="inferred from homology"/>
<gene>
    <name evidence="6" type="ORF">DAETH_37910</name>
</gene>
<dbReference type="CDD" id="cd05324">
    <property type="entry name" value="carb_red_PTCR-like_SDR_c"/>
    <property type="match status" value="1"/>
</dbReference>
<keyword evidence="2" id="KW-0521">NADP</keyword>
<dbReference type="PANTHER" id="PTHR43490">
    <property type="entry name" value="(+)-NEOMENTHOL DEHYDROGENASE"/>
    <property type="match status" value="1"/>
</dbReference>
<keyword evidence="3" id="KW-0560">Oxidoreductase</keyword>
<accession>A0ABN6RQA0</accession>
<dbReference type="PRINTS" id="PR00081">
    <property type="entry name" value="GDHRDH"/>
</dbReference>
<evidence type="ECO:0000256" key="3">
    <source>
        <dbReference type="ARBA" id="ARBA00023002"/>
    </source>
</evidence>
<dbReference type="PANTHER" id="PTHR43490:SF99">
    <property type="entry name" value="SHORT-CHAIN DEHYDROGENASE_REDUCTASE"/>
    <property type="match status" value="1"/>
</dbReference>
<sequence length="233" mass="24559">MTEPRVALVTGGNRGIGLEVCHQLAEQGLRVILTARNPADGERAAEPLRRVGGLITVMPLDVSDEASASELNAQVRREFGRVDILVNNAAVLLHEGDDALTIPVAAYHESLETNFLGPLRLCQAFVPGMRDRGYGRVVNVSSGAGQLSGMGGYAPAYSASKAALNALTRLVAHAGGRRVLVNSADPGWVRTDMGGSSAPRSVEQGADTIVWLATLPDGGPTGGFFHDRRPIAW</sequence>
<evidence type="ECO:0000256" key="2">
    <source>
        <dbReference type="ARBA" id="ARBA00022857"/>
    </source>
</evidence>
<evidence type="ECO:0000313" key="6">
    <source>
        <dbReference type="EMBL" id="BDP43822.1"/>
    </source>
</evidence>
<dbReference type="InterPro" id="IPR002347">
    <property type="entry name" value="SDR_fam"/>
</dbReference>
<dbReference type="SUPFAM" id="SSF51735">
    <property type="entry name" value="NAD(P)-binding Rossmann-fold domains"/>
    <property type="match status" value="1"/>
</dbReference>
<dbReference type="InterPro" id="IPR057326">
    <property type="entry name" value="KR_dom"/>
</dbReference>
<keyword evidence="6" id="KW-0614">Plasmid</keyword>
<dbReference type="SMART" id="SM00822">
    <property type="entry name" value="PKS_KR"/>
    <property type="match status" value="1"/>
</dbReference>
<comment type="similarity">
    <text evidence="1 4">Belongs to the short-chain dehydrogenases/reductases (SDR) family.</text>
</comment>
<organism evidence="6 7">
    <name type="scientific">Deinococcus aetherius</name>
    <dbReference type="NCBI Taxonomy" id="200252"/>
    <lineage>
        <taxon>Bacteria</taxon>
        <taxon>Thermotogati</taxon>
        <taxon>Deinococcota</taxon>
        <taxon>Deinococci</taxon>
        <taxon>Deinococcales</taxon>
        <taxon>Deinococcaceae</taxon>
        <taxon>Deinococcus</taxon>
    </lineage>
</organism>
<dbReference type="InterPro" id="IPR045313">
    <property type="entry name" value="CBR1-like"/>
</dbReference>
<protein>
    <submittedName>
        <fullName evidence="6">Short-chain dehydrogenase</fullName>
    </submittedName>
</protein>
<dbReference type="Proteomes" id="UP001064971">
    <property type="component" value="Plasmid pDAETH-1"/>
</dbReference>